<keyword evidence="2" id="KW-0547">Nucleotide-binding</keyword>
<evidence type="ECO:0000313" key="6">
    <source>
        <dbReference type="Proteomes" id="UP000241954"/>
    </source>
</evidence>
<dbReference type="GO" id="GO:0043190">
    <property type="term" value="C:ATP-binding cassette (ABC) transporter complex"/>
    <property type="evidence" value="ECO:0007669"/>
    <property type="project" value="TreeGrafter"/>
</dbReference>
<dbReference type="EMBL" id="PYLW01000008">
    <property type="protein sequence ID" value="PSV96987.1"/>
    <property type="molecule type" value="Genomic_DNA"/>
</dbReference>
<dbReference type="GO" id="GO:0042626">
    <property type="term" value="F:ATPase-coupled transmembrane transporter activity"/>
    <property type="evidence" value="ECO:0007669"/>
    <property type="project" value="TreeGrafter"/>
</dbReference>
<protein>
    <submittedName>
        <fullName evidence="5">AAA family ATPase</fullName>
    </submittedName>
</protein>
<name>A0A2T3MLC8_9GAMM</name>
<evidence type="ECO:0000256" key="3">
    <source>
        <dbReference type="ARBA" id="ARBA00022840"/>
    </source>
</evidence>
<dbReference type="InterPro" id="IPR017871">
    <property type="entry name" value="ABC_transporter-like_CS"/>
</dbReference>
<dbReference type="AlphaFoldDB" id="A0A2T3MLC8"/>
<evidence type="ECO:0000313" key="5">
    <source>
        <dbReference type="EMBL" id="PSV96987.1"/>
    </source>
</evidence>
<dbReference type="SUPFAM" id="SSF52540">
    <property type="entry name" value="P-loop containing nucleoside triphosphate hydrolases"/>
    <property type="match status" value="1"/>
</dbReference>
<keyword evidence="3" id="KW-0067">ATP-binding</keyword>
<dbReference type="Gene3D" id="3.40.50.300">
    <property type="entry name" value="P-loop containing nucleotide triphosphate hydrolases"/>
    <property type="match status" value="1"/>
</dbReference>
<evidence type="ECO:0000256" key="2">
    <source>
        <dbReference type="ARBA" id="ARBA00022741"/>
    </source>
</evidence>
<dbReference type="GO" id="GO:0016887">
    <property type="term" value="F:ATP hydrolysis activity"/>
    <property type="evidence" value="ECO:0007669"/>
    <property type="project" value="InterPro"/>
</dbReference>
<feature type="coiled-coil region" evidence="4">
    <location>
        <begin position="331"/>
        <end position="372"/>
    </location>
</feature>
<dbReference type="InterPro" id="IPR027417">
    <property type="entry name" value="P-loop_NTPase"/>
</dbReference>
<organism evidence="5 6">
    <name type="scientific">Photobacterium iliopiscarium</name>
    <dbReference type="NCBI Taxonomy" id="56192"/>
    <lineage>
        <taxon>Bacteria</taxon>
        <taxon>Pseudomonadati</taxon>
        <taxon>Pseudomonadota</taxon>
        <taxon>Gammaproteobacteria</taxon>
        <taxon>Vibrionales</taxon>
        <taxon>Vibrionaceae</taxon>
        <taxon>Photobacterium</taxon>
    </lineage>
</organism>
<keyword evidence="4" id="KW-0175">Coiled coil</keyword>
<sequence length="688" mass="79886">MIEITLKNCNSIDDGKITIINNGLNIKYGINGTGKSTIAKAILYTVEQPDNLKLLTQFKYKDGDSLPLVSGIDDIKSIMIFDENYINNFIFKKDEIIENSFDIFIKNDSYIKTEKEIDDFISGIKDEFEKNKELDELITNLNVISTSFGKKSTLKGIAKSSKFYKGLSKGNNLSEVPSEVIEYEKFIKNKKNTQWITWQSKGNEYLEIDNCCPFCTGDISSKTSKISKISEIYEPKSFEFLVNILDMLSEYGDYFNPSSREKLKSITQSRTNITKEEELVLKEVKDQIDIIIDKLISLKRLNHVSFTNDVKVNDKIKQLEINLDLLSHFKSERVENVISGLNNSLNEIKNKVNELQKKVGIHKNNIKKLVNKNKVDINNFLINAGYKYNVYFDDNANIKLKHIDSDLSITNGNQHLSYGEKNAFSMLLFMYECIAKNPDLIVLDDPISSFDKNKKYAIMKKLFNDKNSLKDKTVLMLTHDFEPIVDFFKIKKTNNIKNQAHLISTRKGLMEENKINEEDILTFMDVCDLNIERNENIIIKIIYLRRKHDAMNKQDNAYQLLSSVIHKRNEPQFKCDGELRPMLDPEIERAQEQIRNSIPNFNYKECIEIVSNDQVMIELFNNAKNDYEKLQLFRIITKLENVNNNVLHKYINETFHIENDHISQLDPHKYNLVPDFIIDECESIIKNK</sequence>
<proteinExistence type="predicted"/>
<dbReference type="PANTHER" id="PTHR43553">
    <property type="entry name" value="HEAVY METAL TRANSPORTER"/>
    <property type="match status" value="1"/>
</dbReference>
<dbReference type="Proteomes" id="UP000241954">
    <property type="component" value="Unassembled WGS sequence"/>
</dbReference>
<keyword evidence="1" id="KW-0813">Transport</keyword>
<dbReference type="InterPro" id="IPR050095">
    <property type="entry name" value="ECF_ABC_transporter_ATP-bd"/>
</dbReference>
<comment type="caution">
    <text evidence="5">The sequence shown here is derived from an EMBL/GenBank/DDBJ whole genome shotgun (WGS) entry which is preliminary data.</text>
</comment>
<dbReference type="GO" id="GO:0005524">
    <property type="term" value="F:ATP binding"/>
    <property type="evidence" value="ECO:0007669"/>
    <property type="project" value="UniProtKB-KW"/>
</dbReference>
<dbReference type="PROSITE" id="PS00211">
    <property type="entry name" value="ABC_TRANSPORTER_1"/>
    <property type="match status" value="1"/>
</dbReference>
<dbReference type="RefSeq" id="WP_107237234.1">
    <property type="nucleotide sequence ID" value="NZ_PYLW01000008.1"/>
</dbReference>
<reference evidence="5 6" key="1">
    <citation type="submission" date="2018-01" db="EMBL/GenBank/DDBJ databases">
        <title>Whole genome sequencing of Histamine producing bacteria.</title>
        <authorList>
            <person name="Butler K."/>
        </authorList>
    </citation>
    <scope>NUCLEOTIDE SEQUENCE [LARGE SCALE GENOMIC DNA]</scope>
    <source>
        <strain evidence="5 6">NCIMB 13481</strain>
    </source>
</reference>
<evidence type="ECO:0000256" key="4">
    <source>
        <dbReference type="SAM" id="Coils"/>
    </source>
</evidence>
<evidence type="ECO:0000256" key="1">
    <source>
        <dbReference type="ARBA" id="ARBA00022448"/>
    </source>
</evidence>
<gene>
    <name evidence="5" type="ORF">C9I88_09315</name>
</gene>
<accession>A0A2T3MLC8</accession>